<protein>
    <submittedName>
        <fullName evidence="3">Uncharacterized protein</fullName>
    </submittedName>
</protein>
<dbReference type="PANTHER" id="PTHR31439">
    <property type="entry name" value="EXPRESSED PROTEIN"/>
    <property type="match status" value="1"/>
</dbReference>
<gene>
    <name evidence="3" type="ORF">ZEAMMB73_Zm00001d052808</name>
</gene>
<reference evidence="3" key="1">
    <citation type="submission" date="2015-12" db="EMBL/GenBank/DDBJ databases">
        <title>Update maize B73 reference genome by single molecule sequencing technologies.</title>
        <authorList>
            <consortium name="Maize Genome Sequencing Project"/>
            <person name="Ware D."/>
        </authorList>
    </citation>
    <scope>NUCLEOTIDE SEQUENCE</scope>
    <source>
        <tissue evidence="3">Seedling</tissue>
    </source>
</reference>
<evidence type="ECO:0000256" key="1">
    <source>
        <dbReference type="SAM" id="MobiDB-lite"/>
    </source>
</evidence>
<dbReference type="PANTHER" id="PTHR31439:SF7">
    <property type="entry name" value="EXPRESSED PROTEIN"/>
    <property type="match status" value="1"/>
</dbReference>
<accession>A0A1D6QK72</accession>
<organism evidence="3">
    <name type="scientific">Zea mays</name>
    <name type="common">Maize</name>
    <dbReference type="NCBI Taxonomy" id="4577"/>
    <lineage>
        <taxon>Eukaryota</taxon>
        <taxon>Viridiplantae</taxon>
        <taxon>Streptophyta</taxon>
        <taxon>Embryophyta</taxon>
        <taxon>Tracheophyta</taxon>
        <taxon>Spermatophyta</taxon>
        <taxon>Magnoliopsida</taxon>
        <taxon>Liliopsida</taxon>
        <taxon>Poales</taxon>
        <taxon>Poaceae</taxon>
        <taxon>PACMAD clade</taxon>
        <taxon>Panicoideae</taxon>
        <taxon>Andropogonodae</taxon>
        <taxon>Andropogoneae</taxon>
        <taxon>Tripsacinae</taxon>
        <taxon>Zea</taxon>
    </lineage>
</organism>
<keyword evidence="2" id="KW-0732">Signal</keyword>
<dbReference type="STRING" id="4577.A0A1D6QK72"/>
<dbReference type="AlphaFoldDB" id="A0A1D6QK72"/>
<evidence type="ECO:0000256" key="2">
    <source>
        <dbReference type="SAM" id="SignalP"/>
    </source>
</evidence>
<dbReference type="EMBL" id="CM000780">
    <property type="protein sequence ID" value="AQK58128.1"/>
    <property type="molecule type" value="Genomic_DNA"/>
</dbReference>
<proteinExistence type="predicted"/>
<sequence>MLALLLWLFWLCATDAPTDAGYLFFRDLGSKVERGLSECRPALAVFLHSVGPDVEDRFMRSLGYMLAKWCLLREIEAPAGSAAKLEAPRRRRALPAACLSYATEVHDLWILKGYAPVLAMPCVTGPASTSIAVSPHEVPEEPALRRAPAARGRDIAGDGEEAEEDDDIMDGESHFPSHIRLWVGLRFGIICHWPEPRPLHEEPRTRRRDDVHR</sequence>
<dbReference type="InParanoid" id="A0A1D6QK72"/>
<name>A0A1D6QK72_MAIZE</name>
<feature type="compositionally biased region" description="Acidic residues" evidence="1">
    <location>
        <begin position="157"/>
        <end position="169"/>
    </location>
</feature>
<feature type="chain" id="PRO_5010808155" evidence="2">
    <location>
        <begin position="21"/>
        <end position="213"/>
    </location>
</feature>
<feature type="region of interest" description="Disordered" evidence="1">
    <location>
        <begin position="133"/>
        <end position="169"/>
    </location>
</feature>
<feature type="signal peptide" evidence="2">
    <location>
        <begin position="1"/>
        <end position="20"/>
    </location>
</feature>
<evidence type="ECO:0000313" key="3">
    <source>
        <dbReference type="EMBL" id="AQK58128.1"/>
    </source>
</evidence>